<name>A0AA39XVN0_9PEZI</name>
<feature type="compositionally biased region" description="Low complexity" evidence="1">
    <location>
        <begin position="29"/>
        <end position="48"/>
    </location>
</feature>
<protein>
    <recommendedName>
        <fullName evidence="4">Transcription factor Iwr1 domain-containing protein</fullName>
    </recommendedName>
</protein>
<dbReference type="Proteomes" id="UP001175001">
    <property type="component" value="Unassembled WGS sequence"/>
</dbReference>
<evidence type="ECO:0000256" key="1">
    <source>
        <dbReference type="SAM" id="MobiDB-lite"/>
    </source>
</evidence>
<feature type="compositionally biased region" description="Acidic residues" evidence="1">
    <location>
        <begin position="278"/>
        <end position="291"/>
    </location>
</feature>
<evidence type="ECO:0008006" key="4">
    <source>
        <dbReference type="Google" id="ProtNLM"/>
    </source>
</evidence>
<feature type="region of interest" description="Disordered" evidence="1">
    <location>
        <begin position="192"/>
        <end position="296"/>
    </location>
</feature>
<dbReference type="EMBL" id="JAUJDW010000081">
    <property type="protein sequence ID" value="KAK0640436.1"/>
    <property type="molecule type" value="Genomic_DNA"/>
</dbReference>
<proteinExistence type="predicted"/>
<feature type="compositionally biased region" description="Basic and acidic residues" evidence="1">
    <location>
        <begin position="146"/>
        <end position="174"/>
    </location>
</feature>
<dbReference type="AlphaFoldDB" id="A0AA39XVN0"/>
<feature type="compositionally biased region" description="Acidic residues" evidence="1">
    <location>
        <begin position="216"/>
        <end position="261"/>
    </location>
</feature>
<keyword evidence="3" id="KW-1185">Reference proteome</keyword>
<gene>
    <name evidence="2" type="ORF">DIS24_g9353</name>
</gene>
<feature type="region of interest" description="Disordered" evidence="1">
    <location>
        <begin position="128"/>
        <end position="180"/>
    </location>
</feature>
<sequence length="354" mass="39141">MTDNWGPEDLSELRRPICRQVRIKDAGQTARAETNPATAPPATSMTLAHRPAPASSHLHPTAAAEAAAAGGKHSPTTADEDARLASLVTETAVAYFPEGRDVFIASGGKTCCDDDLIDDIVDARMRVRRQQQQRADESKGQQAGENIKHYTGHADRRDEKEGHDNNEQDASRTDGDDDYDYVLDLRHPVVASWEDSREKEDDEDDGSIIDSAFGGELDEDEDEDEGWEQVDDADEANDADDKDETDSDSDTDPDTTDEEDMPGGAYTLAAALALPYEVVDDEDDDSEEDGEATGAKYVLAPEYAARFKIEEIDEEMEEVDWEDQSDLLAEWGSYSDYYDEYGEGERVKKKARVV</sequence>
<evidence type="ECO:0000313" key="3">
    <source>
        <dbReference type="Proteomes" id="UP001175001"/>
    </source>
</evidence>
<feature type="region of interest" description="Disordered" evidence="1">
    <location>
        <begin position="24"/>
        <end position="79"/>
    </location>
</feature>
<organism evidence="2 3">
    <name type="scientific">Lasiodiplodia hormozganensis</name>
    <dbReference type="NCBI Taxonomy" id="869390"/>
    <lineage>
        <taxon>Eukaryota</taxon>
        <taxon>Fungi</taxon>
        <taxon>Dikarya</taxon>
        <taxon>Ascomycota</taxon>
        <taxon>Pezizomycotina</taxon>
        <taxon>Dothideomycetes</taxon>
        <taxon>Dothideomycetes incertae sedis</taxon>
        <taxon>Botryosphaeriales</taxon>
        <taxon>Botryosphaeriaceae</taxon>
        <taxon>Lasiodiplodia</taxon>
    </lineage>
</organism>
<accession>A0AA39XVN0</accession>
<evidence type="ECO:0000313" key="2">
    <source>
        <dbReference type="EMBL" id="KAK0640436.1"/>
    </source>
</evidence>
<comment type="caution">
    <text evidence="2">The sequence shown here is derived from an EMBL/GenBank/DDBJ whole genome shotgun (WGS) entry which is preliminary data.</text>
</comment>
<reference evidence="2" key="1">
    <citation type="submission" date="2023-06" db="EMBL/GenBank/DDBJ databases">
        <title>Multi-omics analyses reveal the molecular pathogenesis toolkit of Lasiodiplodia hormozganensis, a cross-kingdom pathogen.</title>
        <authorList>
            <person name="Felix C."/>
            <person name="Meneses R."/>
            <person name="Goncalves M.F.M."/>
            <person name="Tilleman L."/>
            <person name="Duarte A.S."/>
            <person name="Jorrin-Novo J.V."/>
            <person name="Van De Peer Y."/>
            <person name="Deforce D."/>
            <person name="Van Nieuwerburgh F."/>
            <person name="Esteves A.C."/>
            <person name="Alves A."/>
        </authorList>
    </citation>
    <scope>NUCLEOTIDE SEQUENCE</scope>
    <source>
        <strain evidence="2">CBS 339.90</strain>
    </source>
</reference>